<dbReference type="AlphaFoldDB" id="A0AA88DSK4"/>
<protein>
    <submittedName>
        <fullName evidence="1">Uncharacterized protein</fullName>
    </submittedName>
</protein>
<gene>
    <name evidence="1" type="ORF">TIFTF001_029982</name>
</gene>
<dbReference type="Proteomes" id="UP001187192">
    <property type="component" value="Unassembled WGS sequence"/>
</dbReference>
<dbReference type="PANTHER" id="PTHR31973:SF113">
    <property type="entry name" value="PROTEIN FAR1-RELATED SEQUENCE 5-LIKE"/>
    <property type="match status" value="1"/>
</dbReference>
<proteinExistence type="predicted"/>
<accession>A0AA88DSK4</accession>
<name>A0AA88DSK4_FICCA</name>
<organism evidence="1 2">
    <name type="scientific">Ficus carica</name>
    <name type="common">Common fig</name>
    <dbReference type="NCBI Taxonomy" id="3494"/>
    <lineage>
        <taxon>Eukaryota</taxon>
        <taxon>Viridiplantae</taxon>
        <taxon>Streptophyta</taxon>
        <taxon>Embryophyta</taxon>
        <taxon>Tracheophyta</taxon>
        <taxon>Spermatophyta</taxon>
        <taxon>Magnoliopsida</taxon>
        <taxon>eudicotyledons</taxon>
        <taxon>Gunneridae</taxon>
        <taxon>Pentapetalae</taxon>
        <taxon>rosids</taxon>
        <taxon>fabids</taxon>
        <taxon>Rosales</taxon>
        <taxon>Moraceae</taxon>
        <taxon>Ficeae</taxon>
        <taxon>Ficus</taxon>
    </lineage>
</organism>
<reference evidence="1" key="1">
    <citation type="submission" date="2023-07" db="EMBL/GenBank/DDBJ databases">
        <title>draft genome sequence of fig (Ficus carica).</title>
        <authorList>
            <person name="Takahashi T."/>
            <person name="Nishimura K."/>
        </authorList>
    </citation>
    <scope>NUCLEOTIDE SEQUENCE</scope>
</reference>
<keyword evidence="2" id="KW-1185">Reference proteome</keyword>
<sequence>MKGILVPATTTYCDTDVNFYIQLKKKDVHVLRKFPISIDVLDEFVVKAIPPEVGESNHILVQPSMDGEQSDEAVLYVAVNNLIIPSPIVGMNHDDCNTGEFNVVDAAHDSNKRSIVGSIVAQYFVNRTITQSVHVPGSDNFSGAVVVADFTPTTMHVNNIFDNKKLLQYHRHHDVMSKHYQFKVKKSTTTLLHVRYDDVHTCFIEIVQRHHRQAKSWMIGECVKAKYLDPTNTSYRPRKIMRDMHDEFGVSFNYLRAWRGKEAALTSLRGDDAKSYKVLPAWDEMIKKKNPTSDIHIETDSKKSLKYFYMCLAASKQGWPHCRPVIVVDGSALKATFVGMLLAACGHDTMTPYFHSLLVSFPRRPMNRGNASIVHPYADFGICIQHLAANLKTRYKDFNGPFKTYFDGASKAYLVSEHQRHMESIRNRNPDMHRYLLQADHKK</sequence>
<evidence type="ECO:0000313" key="2">
    <source>
        <dbReference type="Proteomes" id="UP001187192"/>
    </source>
</evidence>
<dbReference type="EMBL" id="BTGU01000103">
    <property type="protein sequence ID" value="GMN60885.1"/>
    <property type="molecule type" value="Genomic_DNA"/>
</dbReference>
<dbReference type="PANTHER" id="PTHR31973">
    <property type="entry name" value="POLYPROTEIN, PUTATIVE-RELATED"/>
    <property type="match status" value="1"/>
</dbReference>
<evidence type="ECO:0000313" key="1">
    <source>
        <dbReference type="EMBL" id="GMN60885.1"/>
    </source>
</evidence>
<comment type="caution">
    <text evidence="1">The sequence shown here is derived from an EMBL/GenBank/DDBJ whole genome shotgun (WGS) entry which is preliminary data.</text>
</comment>